<dbReference type="InterPro" id="IPR016032">
    <property type="entry name" value="Sig_transdc_resp-reg_C-effctor"/>
</dbReference>
<dbReference type="Proteomes" id="UP000595636">
    <property type="component" value="Chromosome"/>
</dbReference>
<dbReference type="GO" id="GO:0006355">
    <property type="term" value="P:regulation of DNA-templated transcription"/>
    <property type="evidence" value="ECO:0007669"/>
    <property type="project" value="InterPro"/>
</dbReference>
<dbReference type="SUPFAM" id="SSF46894">
    <property type="entry name" value="C-terminal effector domain of the bipartite response regulators"/>
    <property type="match status" value="1"/>
</dbReference>
<reference evidence="2 3" key="1">
    <citation type="submission" date="2020-12" db="EMBL/GenBank/DDBJ databases">
        <title>A novel species.</title>
        <authorList>
            <person name="Li K."/>
        </authorList>
    </citation>
    <scope>NUCLEOTIDE SEQUENCE [LARGE SCALE GENOMIC DNA]</scope>
    <source>
        <strain evidence="2 3">ZYC-3</strain>
    </source>
</reference>
<dbReference type="KEGG" id="slf:JEQ17_25075"/>
<dbReference type="InterPro" id="IPR036388">
    <property type="entry name" value="WH-like_DNA-bd_sf"/>
</dbReference>
<dbReference type="PANTHER" id="PTHR34293:SF1">
    <property type="entry name" value="HTH-TYPE TRANSCRIPTIONAL REGULATOR TRMBL2"/>
    <property type="match status" value="1"/>
</dbReference>
<dbReference type="AlphaFoldDB" id="A0A7T7KXR4"/>
<dbReference type="PANTHER" id="PTHR34293">
    <property type="entry name" value="HTH-TYPE TRANSCRIPTIONAL REGULATOR TRMBL2"/>
    <property type="match status" value="1"/>
</dbReference>
<gene>
    <name evidence="2" type="ORF">JEQ17_25075</name>
</gene>
<evidence type="ECO:0000313" key="2">
    <source>
        <dbReference type="EMBL" id="QQM42381.1"/>
    </source>
</evidence>
<keyword evidence="3" id="KW-1185">Reference proteome</keyword>
<protein>
    <submittedName>
        <fullName evidence="2">Helix-turn-helix transcriptional regulator</fullName>
    </submittedName>
</protein>
<feature type="domain" description="HTH luxR-type" evidence="1">
    <location>
        <begin position="261"/>
        <end position="318"/>
    </location>
</feature>
<name>A0A7T7KXR4_9ACTN</name>
<evidence type="ECO:0000313" key="3">
    <source>
        <dbReference type="Proteomes" id="UP000595636"/>
    </source>
</evidence>
<dbReference type="InterPro" id="IPR051797">
    <property type="entry name" value="TrmB-like"/>
</dbReference>
<dbReference type="InterPro" id="IPR000792">
    <property type="entry name" value="Tscrpt_reg_LuxR_C"/>
</dbReference>
<proteinExistence type="predicted"/>
<dbReference type="GO" id="GO:0003677">
    <property type="term" value="F:DNA binding"/>
    <property type="evidence" value="ECO:0007669"/>
    <property type="project" value="InterPro"/>
</dbReference>
<organism evidence="2 3">
    <name type="scientific">Streptomyces liliifuscus</name>
    <dbReference type="NCBI Taxonomy" id="2797636"/>
    <lineage>
        <taxon>Bacteria</taxon>
        <taxon>Bacillati</taxon>
        <taxon>Actinomycetota</taxon>
        <taxon>Actinomycetes</taxon>
        <taxon>Kitasatosporales</taxon>
        <taxon>Streptomycetaceae</taxon>
        <taxon>Streptomyces</taxon>
    </lineage>
</organism>
<dbReference type="RefSeq" id="WP_200397310.1">
    <property type="nucleotide sequence ID" value="NZ_CP066831.1"/>
</dbReference>
<accession>A0A7T7KXR4</accession>
<dbReference type="EMBL" id="CP066831">
    <property type="protein sequence ID" value="QQM42381.1"/>
    <property type="molecule type" value="Genomic_DNA"/>
</dbReference>
<dbReference type="Gene3D" id="1.10.10.10">
    <property type="entry name" value="Winged helix-like DNA-binding domain superfamily/Winged helix DNA-binding domain"/>
    <property type="match status" value="1"/>
</dbReference>
<sequence>MSTDETPEHQTHQVEELCEAGSLLYGRALSEGRVRQQDALKSPCLIDFGLLQPDPEDVRWLRPTAPAVALPRLLRTFDEEVARQRRRAARLAETFEPLLDLNAHGTQSSGSALVTALQGLPRINAAVNRAVAESSQEMLTIQPGGNRPPEILADALPRERALLSRGARMRTLYQHTSRYSSAVVAHFEQLDGDVEVRTLDEVTERLFVMDRTVAFIPAAKDRSIALEIRHPALVTHLATTFDRLWRLATPMYPEAVQQPSVNGVTTRQLAIAGLLVEGHTDTVIAERLGMNVRTARVHIAKLAATLGSESRAQLGYLIGRSGILEPRDREP</sequence>
<evidence type="ECO:0000259" key="1">
    <source>
        <dbReference type="SMART" id="SM00421"/>
    </source>
</evidence>
<dbReference type="SMART" id="SM00421">
    <property type="entry name" value="HTH_LUXR"/>
    <property type="match status" value="1"/>
</dbReference>